<dbReference type="STRING" id="1423801.FD50_GL000591"/>
<dbReference type="InterPro" id="IPR011032">
    <property type="entry name" value="GroES-like_sf"/>
</dbReference>
<evidence type="ECO:0000313" key="3">
    <source>
        <dbReference type="EMBL" id="KRL98779.1"/>
    </source>
</evidence>
<evidence type="ECO:0000313" key="4">
    <source>
        <dbReference type="Proteomes" id="UP000051166"/>
    </source>
</evidence>
<dbReference type="NCBIfam" id="TIGR02817">
    <property type="entry name" value="adh_fam_1"/>
    <property type="match status" value="1"/>
</dbReference>
<dbReference type="SMART" id="SM00829">
    <property type="entry name" value="PKS_ER"/>
    <property type="match status" value="1"/>
</dbReference>
<dbReference type="InterPro" id="IPR014182">
    <property type="entry name" value="ADH_Zn_typ-1"/>
</dbReference>
<dbReference type="SUPFAM" id="SSF50129">
    <property type="entry name" value="GroES-like"/>
    <property type="match status" value="1"/>
</dbReference>
<protein>
    <recommendedName>
        <fullName evidence="1">Zinc-type alcohol dehydrogenase-like protein</fullName>
    </recommendedName>
</protein>
<gene>
    <name evidence="3" type="ORF">FD50_GL000591</name>
</gene>
<reference evidence="3 4" key="1">
    <citation type="journal article" date="2015" name="Genome Announc.">
        <title>Expanding the biotechnology potential of lactobacilli through comparative genomics of 213 strains and associated genera.</title>
        <authorList>
            <person name="Sun Z."/>
            <person name="Harris H.M."/>
            <person name="McCann A."/>
            <person name="Guo C."/>
            <person name="Argimon S."/>
            <person name="Zhang W."/>
            <person name="Yang X."/>
            <person name="Jeffery I.B."/>
            <person name="Cooney J.C."/>
            <person name="Kagawa T.F."/>
            <person name="Liu W."/>
            <person name="Song Y."/>
            <person name="Salvetti E."/>
            <person name="Wrobel A."/>
            <person name="Rasinkangas P."/>
            <person name="Parkhill J."/>
            <person name="Rea M.C."/>
            <person name="O'Sullivan O."/>
            <person name="Ritari J."/>
            <person name="Douillard F.P."/>
            <person name="Paul Ross R."/>
            <person name="Yang R."/>
            <person name="Briner A.E."/>
            <person name="Felis G.E."/>
            <person name="de Vos W.M."/>
            <person name="Barrangou R."/>
            <person name="Klaenhammer T.R."/>
            <person name="Caufield P.W."/>
            <person name="Cui Y."/>
            <person name="Zhang H."/>
            <person name="O'Toole P.W."/>
        </authorList>
    </citation>
    <scope>NUCLEOTIDE SEQUENCE [LARGE SCALE GENOMIC DNA]</scope>
    <source>
        <strain evidence="3 4">DSM 16230</strain>
    </source>
</reference>
<proteinExistence type="inferred from homology"/>
<dbReference type="SUPFAM" id="SSF51735">
    <property type="entry name" value="NAD(P)-binding Rossmann-fold domains"/>
    <property type="match status" value="1"/>
</dbReference>
<dbReference type="InterPro" id="IPR013154">
    <property type="entry name" value="ADH-like_N"/>
</dbReference>
<evidence type="ECO:0000259" key="2">
    <source>
        <dbReference type="SMART" id="SM00829"/>
    </source>
</evidence>
<dbReference type="InterPro" id="IPR020843">
    <property type="entry name" value="ER"/>
</dbReference>
<dbReference type="GeneID" id="98308019"/>
<dbReference type="InterPro" id="IPR052585">
    <property type="entry name" value="Lipid_raft_assoc_Zn_ADH"/>
</dbReference>
<keyword evidence="1" id="KW-0560">Oxidoreductase</keyword>
<dbReference type="PATRIC" id="fig|1423801.4.peg.600"/>
<dbReference type="Proteomes" id="UP000051166">
    <property type="component" value="Unassembled WGS sequence"/>
</dbReference>
<keyword evidence="4" id="KW-1185">Reference proteome</keyword>
<sequence length="341" mass="37636">MPEMMKAIGFQQHLPVTAERSLFEFETIKPQATGRDLLIKIEAVAINPLEVRMRATGKETLEKPRILGWDAVGIVEDCGKDVAMFAKGERVFYAGALDRPGCNADYQVVDERLVGHAPHTLSVAQIAALPVTALTAWEALFERLAIKQDKHSNQGKTILIINGAGGVGSIATQLAHWVGLHVIATASRPETIKWTLSHGADETLNHRKNLVTELNAAGHDSVDYILELNDIDGHWEEMAKMIKPLGKIVSITGNKKPLDLGLLKAKSVTFLWEWMFTKSFYHLPEMSSQHKILEKVADLLDEGVLESTVTKVFKTLSAANLRQAHALVETNRTIGKIVICK</sequence>
<dbReference type="Pfam" id="PF13602">
    <property type="entry name" value="ADH_zinc_N_2"/>
    <property type="match status" value="1"/>
</dbReference>
<name>A0A0R1VA07_9LACO</name>
<keyword evidence="1" id="KW-0862">Zinc</keyword>
<organism evidence="3 4">
    <name type="scientific">Liquorilactobacillus satsumensis DSM 16230 = JCM 12392</name>
    <dbReference type="NCBI Taxonomy" id="1423801"/>
    <lineage>
        <taxon>Bacteria</taxon>
        <taxon>Bacillati</taxon>
        <taxon>Bacillota</taxon>
        <taxon>Bacilli</taxon>
        <taxon>Lactobacillales</taxon>
        <taxon>Lactobacillaceae</taxon>
        <taxon>Liquorilactobacillus</taxon>
    </lineage>
</organism>
<dbReference type="InterPro" id="IPR036291">
    <property type="entry name" value="NAD(P)-bd_dom_sf"/>
</dbReference>
<keyword evidence="1" id="KW-0479">Metal-binding</keyword>
<dbReference type="PANTHER" id="PTHR43482:SF1">
    <property type="entry name" value="PROTEIN AST1-RELATED"/>
    <property type="match status" value="1"/>
</dbReference>
<comment type="caution">
    <text evidence="3">The sequence shown here is derived from an EMBL/GenBank/DDBJ whole genome shotgun (WGS) entry which is preliminary data.</text>
</comment>
<dbReference type="Pfam" id="PF08240">
    <property type="entry name" value="ADH_N"/>
    <property type="match status" value="1"/>
</dbReference>
<dbReference type="GO" id="GO:0008270">
    <property type="term" value="F:zinc ion binding"/>
    <property type="evidence" value="ECO:0007669"/>
    <property type="project" value="InterPro"/>
</dbReference>
<dbReference type="GO" id="GO:0016491">
    <property type="term" value="F:oxidoreductase activity"/>
    <property type="evidence" value="ECO:0007669"/>
    <property type="project" value="UniProtKB-KW"/>
</dbReference>
<dbReference type="PANTHER" id="PTHR43482">
    <property type="entry name" value="PROTEIN AST1-RELATED"/>
    <property type="match status" value="1"/>
</dbReference>
<comment type="similarity">
    <text evidence="1">Belongs to the zinc-containing alcohol dehydrogenase family. Quinone oxidoreductase subfamily.</text>
</comment>
<evidence type="ECO:0000256" key="1">
    <source>
        <dbReference type="RuleBase" id="RU364000"/>
    </source>
</evidence>
<dbReference type="Gene3D" id="3.40.50.720">
    <property type="entry name" value="NAD(P)-binding Rossmann-like Domain"/>
    <property type="match status" value="1"/>
</dbReference>
<dbReference type="CDD" id="cd08252">
    <property type="entry name" value="AL_MDR"/>
    <property type="match status" value="1"/>
</dbReference>
<feature type="domain" description="Enoyl reductase (ER)" evidence="2">
    <location>
        <begin position="18"/>
        <end position="339"/>
    </location>
</feature>
<dbReference type="Gene3D" id="3.90.180.10">
    <property type="entry name" value="Medium-chain alcohol dehydrogenases, catalytic domain"/>
    <property type="match status" value="1"/>
</dbReference>
<dbReference type="RefSeq" id="WP_156653496.1">
    <property type="nucleotide sequence ID" value="NZ_AZFQ01000036.1"/>
</dbReference>
<dbReference type="AlphaFoldDB" id="A0A0R1VA07"/>
<dbReference type="OrthoDB" id="9792162at2"/>
<dbReference type="EMBL" id="AZFQ01000036">
    <property type="protein sequence ID" value="KRL98779.1"/>
    <property type="molecule type" value="Genomic_DNA"/>
</dbReference>
<accession>A0A0R1VA07</accession>